<keyword evidence="4" id="KW-1185">Reference proteome</keyword>
<accession>A0A5P2BM20</accession>
<name>A0A5P2BM20_STRVZ</name>
<protein>
    <recommendedName>
        <fullName evidence="5">Secreted protein</fullName>
    </recommendedName>
</protein>
<feature type="transmembrane region" description="Helical" evidence="2">
    <location>
        <begin position="12"/>
        <end position="30"/>
    </location>
</feature>
<feature type="compositionally biased region" description="Polar residues" evidence="1">
    <location>
        <begin position="85"/>
        <end position="94"/>
    </location>
</feature>
<dbReference type="OrthoDB" id="4330154at2"/>
<dbReference type="Pfam" id="PF20087">
    <property type="entry name" value="DUF6479"/>
    <property type="match status" value="1"/>
</dbReference>
<gene>
    <name evidence="3" type="ORF">DEJ47_33935</name>
</gene>
<evidence type="ECO:0000256" key="1">
    <source>
        <dbReference type="SAM" id="MobiDB-lite"/>
    </source>
</evidence>
<feature type="compositionally biased region" description="Basic and acidic residues" evidence="1">
    <location>
        <begin position="46"/>
        <end position="81"/>
    </location>
</feature>
<evidence type="ECO:0008006" key="5">
    <source>
        <dbReference type="Google" id="ProtNLM"/>
    </source>
</evidence>
<keyword evidence="2" id="KW-0472">Membrane</keyword>
<reference evidence="3 4" key="1">
    <citation type="submission" date="2018-05" db="EMBL/GenBank/DDBJ databases">
        <title>Streptomyces venezuelae.</title>
        <authorList>
            <person name="Kim W."/>
            <person name="Lee N."/>
            <person name="Cho B.-K."/>
        </authorList>
    </citation>
    <scope>NUCLEOTIDE SEQUENCE [LARGE SCALE GENOMIC DNA]</scope>
    <source>
        <strain evidence="3 4">ATCC 14583</strain>
    </source>
</reference>
<dbReference type="EMBL" id="CP029193">
    <property type="protein sequence ID" value="QES30758.1"/>
    <property type="molecule type" value="Genomic_DNA"/>
</dbReference>
<sequence>MELAVSHTAALLMWVAGLVVVGVLLTAFFWGRRAQARETRTVSPEEQPKRPYDGPVREEREYREPDEMPHDGRRLLPHELHNGYGRSSTHPSDSQDPDDHRKGNSGSFGSGGLG</sequence>
<feature type="region of interest" description="Disordered" evidence="1">
    <location>
        <begin position="35"/>
        <end position="114"/>
    </location>
</feature>
<proteinExistence type="predicted"/>
<evidence type="ECO:0000313" key="4">
    <source>
        <dbReference type="Proteomes" id="UP000323046"/>
    </source>
</evidence>
<dbReference type="AlphaFoldDB" id="A0A5P2BM20"/>
<keyword evidence="2" id="KW-0812">Transmembrane</keyword>
<keyword evidence="2" id="KW-1133">Transmembrane helix</keyword>
<dbReference type="InterPro" id="IPR045513">
    <property type="entry name" value="DUF6479"/>
</dbReference>
<evidence type="ECO:0000313" key="3">
    <source>
        <dbReference type="EMBL" id="QES30758.1"/>
    </source>
</evidence>
<evidence type="ECO:0000256" key="2">
    <source>
        <dbReference type="SAM" id="Phobius"/>
    </source>
</evidence>
<dbReference type="Proteomes" id="UP000323046">
    <property type="component" value="Chromosome"/>
</dbReference>
<organism evidence="3 4">
    <name type="scientific">Streptomyces venezuelae</name>
    <dbReference type="NCBI Taxonomy" id="54571"/>
    <lineage>
        <taxon>Bacteria</taxon>
        <taxon>Bacillati</taxon>
        <taxon>Actinomycetota</taxon>
        <taxon>Actinomycetes</taxon>
        <taxon>Kitasatosporales</taxon>
        <taxon>Streptomycetaceae</taxon>
        <taxon>Streptomyces</taxon>
    </lineage>
</organism>